<gene>
    <name evidence="1" type="ORF">C9I57_06150</name>
</gene>
<sequence>MATWRGTGASIALAVVACASVLALGGCNSIYTESANAGAGIAGAAAASKVTRNAAVATGIGLGAVAAARAGVAYTQRVAHNATQERIAEAAGPLDVGAVASWSVSHKIPIEPDQHGRVTVSRVISTGALDCKEIVFSVDRPAAKRSEGAANAPNAASAASAVKVSESQAENEFYVASICRDGAKWKWASAEPATSRWGPMQ</sequence>
<proteinExistence type="predicted"/>
<dbReference type="EMBL" id="PYUC01000003">
    <property type="protein sequence ID" value="PTB21652.1"/>
    <property type="molecule type" value="Genomic_DNA"/>
</dbReference>
<dbReference type="Proteomes" id="UP000240638">
    <property type="component" value="Unassembled WGS sequence"/>
</dbReference>
<evidence type="ECO:0000313" key="2">
    <source>
        <dbReference type="Proteomes" id="UP000240638"/>
    </source>
</evidence>
<organism evidence="1 2">
    <name type="scientific">Trinickia symbiotica</name>
    <dbReference type="NCBI Taxonomy" id="863227"/>
    <lineage>
        <taxon>Bacteria</taxon>
        <taxon>Pseudomonadati</taxon>
        <taxon>Pseudomonadota</taxon>
        <taxon>Betaproteobacteria</taxon>
        <taxon>Burkholderiales</taxon>
        <taxon>Burkholderiaceae</taxon>
        <taxon>Trinickia</taxon>
    </lineage>
</organism>
<evidence type="ECO:0008006" key="3">
    <source>
        <dbReference type="Google" id="ProtNLM"/>
    </source>
</evidence>
<evidence type="ECO:0000313" key="1">
    <source>
        <dbReference type="EMBL" id="PTB21652.1"/>
    </source>
</evidence>
<protein>
    <recommendedName>
        <fullName evidence="3">Lipoprotein</fullName>
    </recommendedName>
</protein>
<dbReference type="PROSITE" id="PS51257">
    <property type="entry name" value="PROKAR_LIPOPROTEIN"/>
    <property type="match status" value="1"/>
</dbReference>
<dbReference type="AlphaFoldDB" id="A0A2T3XYT8"/>
<name>A0A2T3XYT8_9BURK</name>
<comment type="caution">
    <text evidence="1">The sequence shown here is derived from an EMBL/GenBank/DDBJ whole genome shotgun (WGS) entry which is preliminary data.</text>
</comment>
<accession>A0A2T3XYT8</accession>
<reference evidence="1 2" key="1">
    <citation type="submission" date="2018-03" db="EMBL/GenBank/DDBJ databases">
        <title>Whole genome analyses suggest that Burkholderia sensu lato contains two further novel genera in the rhizoxinica-symbiotica group Mycetohabitans gen. nov., and Trinickia gen. nov.: implications for the evolution of diazotrophy and nodulation in the Burkholderiaceae.</title>
        <authorList>
            <person name="Estrada De Los Santos P."/>
            <person name="Palmer M."/>
            <person name="Chavez-Ramirez B."/>
            <person name="Steenkamp E.T."/>
            <person name="Hirsch A.M."/>
            <person name="Manyaka P."/>
            <person name="Maluk M."/>
            <person name="Lafos M."/>
            <person name="Crook M."/>
            <person name="Gross E."/>
            <person name="Simon M.F."/>
            <person name="Bueno Dos Reis Junior F."/>
            <person name="Poole P.S."/>
            <person name="Venter S.N."/>
            <person name="James E.K."/>
        </authorList>
    </citation>
    <scope>NUCLEOTIDE SEQUENCE [LARGE SCALE GENOMIC DNA]</scope>
    <source>
        <strain evidence="1 2">JPY-366</strain>
    </source>
</reference>